<evidence type="ECO:0000256" key="1">
    <source>
        <dbReference type="SAM" id="Phobius"/>
    </source>
</evidence>
<reference evidence="3" key="1">
    <citation type="submission" date="2017-04" db="EMBL/GenBank/DDBJ databases">
        <authorList>
            <person name="Varghese N."/>
            <person name="Submissions S."/>
        </authorList>
    </citation>
    <scope>NUCLEOTIDE SEQUENCE [LARGE SCALE GENOMIC DNA]</scope>
    <source>
        <strain evidence="3">VKM Ac-2510</strain>
    </source>
</reference>
<dbReference type="STRING" id="150121.SAMN06296010_1080"/>
<dbReference type="EMBL" id="FXAY01000001">
    <property type="protein sequence ID" value="SMG20884.1"/>
    <property type="molecule type" value="Genomic_DNA"/>
</dbReference>
<keyword evidence="1" id="KW-0812">Transmembrane</keyword>
<keyword evidence="1" id="KW-1133">Transmembrane helix</keyword>
<dbReference type="Proteomes" id="UP000193244">
    <property type="component" value="Unassembled WGS sequence"/>
</dbReference>
<evidence type="ECO:0000313" key="2">
    <source>
        <dbReference type="EMBL" id="SMG20884.1"/>
    </source>
</evidence>
<accession>A0A1X7J0B4</accession>
<dbReference type="OrthoDB" id="5063299at2"/>
<organism evidence="2 3">
    <name type="scientific">Agreia pratensis</name>
    <dbReference type="NCBI Taxonomy" id="150121"/>
    <lineage>
        <taxon>Bacteria</taxon>
        <taxon>Bacillati</taxon>
        <taxon>Actinomycetota</taxon>
        <taxon>Actinomycetes</taxon>
        <taxon>Micrococcales</taxon>
        <taxon>Microbacteriaceae</taxon>
        <taxon>Agreia</taxon>
    </lineage>
</organism>
<dbReference type="RefSeq" id="WP_085483592.1">
    <property type="nucleotide sequence ID" value="NZ_FXAY01000001.1"/>
</dbReference>
<keyword evidence="1" id="KW-0472">Membrane</keyword>
<keyword evidence="3" id="KW-1185">Reference proteome</keyword>
<sequence>MVEDRSGGRSARDWLDPDFSELSAGAPDALARFARQNGWEYYAYSNEVALPGLVFHEADGRDRFMGGAADIVRIPGRLLTEVGNSAYISQPAGHQVGRMWGYIALQIDTPVAPFVLQSRRTALHRPLPSLPILPTGLKPSIVGDGDRAFELYTYVASVPGAHALLTDRIRSLLDDGGVGFALESMPGWLFVYSPEKLSTLDASTWRRVLQLIDELRAQAATVASANPGAGFSAALPMRSNAWAVDRRHALWVYGLVAAGMVVAGLLGWLFSLR</sequence>
<proteinExistence type="predicted"/>
<name>A0A1X7J0B4_9MICO</name>
<protein>
    <submittedName>
        <fullName evidence="2">Uncharacterized protein</fullName>
    </submittedName>
</protein>
<evidence type="ECO:0000313" key="3">
    <source>
        <dbReference type="Proteomes" id="UP000193244"/>
    </source>
</evidence>
<dbReference type="AlphaFoldDB" id="A0A1X7J0B4"/>
<gene>
    <name evidence="2" type="ORF">SAMN06296010_1080</name>
</gene>
<feature type="transmembrane region" description="Helical" evidence="1">
    <location>
        <begin position="250"/>
        <end position="270"/>
    </location>
</feature>